<name>A0AAD8JNQ0_TARER</name>
<dbReference type="AlphaFoldDB" id="A0AAD8JNQ0"/>
<protein>
    <submittedName>
        <fullName evidence="1">Uncharacterized protein</fullName>
    </submittedName>
</protein>
<proteinExistence type="predicted"/>
<dbReference type="Proteomes" id="UP001229421">
    <property type="component" value="Unassembled WGS sequence"/>
</dbReference>
<reference evidence="1" key="1">
    <citation type="journal article" date="2023" name="bioRxiv">
        <title>Improved chromosome-level genome assembly for marigold (Tagetes erecta).</title>
        <authorList>
            <person name="Jiang F."/>
            <person name="Yuan L."/>
            <person name="Wang S."/>
            <person name="Wang H."/>
            <person name="Xu D."/>
            <person name="Wang A."/>
            <person name="Fan W."/>
        </authorList>
    </citation>
    <scope>NUCLEOTIDE SEQUENCE</scope>
    <source>
        <strain evidence="1">WSJ</strain>
        <tissue evidence="1">Leaf</tissue>
    </source>
</reference>
<accession>A0AAD8JNQ0</accession>
<gene>
    <name evidence="1" type="ORF">QVD17_39531</name>
</gene>
<dbReference type="EMBL" id="JAUHHV010000011">
    <property type="protein sequence ID" value="KAK1407904.1"/>
    <property type="molecule type" value="Genomic_DNA"/>
</dbReference>
<keyword evidence="2" id="KW-1185">Reference proteome</keyword>
<evidence type="ECO:0000313" key="1">
    <source>
        <dbReference type="EMBL" id="KAK1407904.1"/>
    </source>
</evidence>
<comment type="caution">
    <text evidence="1">The sequence shown here is derived from an EMBL/GenBank/DDBJ whole genome shotgun (WGS) entry which is preliminary data.</text>
</comment>
<organism evidence="1 2">
    <name type="scientific">Tagetes erecta</name>
    <name type="common">African marigold</name>
    <dbReference type="NCBI Taxonomy" id="13708"/>
    <lineage>
        <taxon>Eukaryota</taxon>
        <taxon>Viridiplantae</taxon>
        <taxon>Streptophyta</taxon>
        <taxon>Embryophyta</taxon>
        <taxon>Tracheophyta</taxon>
        <taxon>Spermatophyta</taxon>
        <taxon>Magnoliopsida</taxon>
        <taxon>eudicotyledons</taxon>
        <taxon>Gunneridae</taxon>
        <taxon>Pentapetalae</taxon>
        <taxon>asterids</taxon>
        <taxon>campanulids</taxon>
        <taxon>Asterales</taxon>
        <taxon>Asteraceae</taxon>
        <taxon>Asteroideae</taxon>
        <taxon>Heliantheae alliance</taxon>
        <taxon>Tageteae</taxon>
        <taxon>Tagetes</taxon>
    </lineage>
</organism>
<sequence>MSREKGGGGRKPWFSDNNILEPAGGGGSLCWCRVESLALPHVLQISFLQFTIRVSNLEFASAAVHRF</sequence>
<evidence type="ECO:0000313" key="2">
    <source>
        <dbReference type="Proteomes" id="UP001229421"/>
    </source>
</evidence>